<evidence type="ECO:0000313" key="6">
    <source>
        <dbReference type="EMBL" id="VEU40851.1"/>
    </source>
</evidence>
<evidence type="ECO:0000259" key="4">
    <source>
        <dbReference type="Pfam" id="PF00370"/>
    </source>
</evidence>
<feature type="domain" description="Carbohydrate kinase FGGY C-terminal" evidence="5">
    <location>
        <begin position="312"/>
        <end position="516"/>
    </location>
</feature>
<keyword evidence="7" id="KW-1185">Reference proteome</keyword>
<dbReference type="GO" id="GO:0005975">
    <property type="term" value="P:carbohydrate metabolic process"/>
    <property type="evidence" value="ECO:0007669"/>
    <property type="project" value="InterPro"/>
</dbReference>
<dbReference type="Pfam" id="PF02782">
    <property type="entry name" value="FGGY_C"/>
    <property type="match status" value="1"/>
</dbReference>
<dbReference type="PIRSF" id="PIRSF000538">
    <property type="entry name" value="GlpK"/>
    <property type="match status" value="1"/>
</dbReference>
<dbReference type="OrthoDB" id="41442at2759"/>
<dbReference type="PANTHER" id="PTHR43095:SF5">
    <property type="entry name" value="XYLULOSE KINASE"/>
    <property type="match status" value="1"/>
</dbReference>
<comment type="similarity">
    <text evidence="1">Belongs to the FGGY kinase family.</text>
</comment>
<dbReference type="SUPFAM" id="SSF53067">
    <property type="entry name" value="Actin-like ATPase domain"/>
    <property type="match status" value="2"/>
</dbReference>
<dbReference type="AlphaFoldDB" id="A0A448ZFV6"/>
<gene>
    <name evidence="6" type="ORF">PSNMU_V1.4_AUG-EV-PASAV3_0077630</name>
</gene>
<evidence type="ECO:0000256" key="1">
    <source>
        <dbReference type="ARBA" id="ARBA00009156"/>
    </source>
</evidence>
<dbReference type="InterPro" id="IPR043129">
    <property type="entry name" value="ATPase_NBD"/>
</dbReference>
<dbReference type="GO" id="GO:0016301">
    <property type="term" value="F:kinase activity"/>
    <property type="evidence" value="ECO:0007669"/>
    <property type="project" value="UniProtKB-KW"/>
</dbReference>
<name>A0A448ZFV6_9STRA</name>
<feature type="domain" description="Carbohydrate kinase FGGY N-terminal" evidence="4">
    <location>
        <begin position="6"/>
        <end position="177"/>
    </location>
</feature>
<dbReference type="InterPro" id="IPR050406">
    <property type="entry name" value="FGGY_Carb_Kinase"/>
</dbReference>
<sequence length="583" mass="62865">MMAPCYLGIDVGTQGLTALLVESSETSATNGGDRKTSLKVLAMGEGSYDFVPGLPDGCYEQDPSAWETALVQALKQIQESDDINESEISIASLCVTGQMHGCVMIDAEGRNLGTARLWCDARNQEEADELSELFGERMPKRLTAARYLWSMKHEPKKAQACHAITTPAGYIAHRLTTRVSGSPSLPPLLLGAGEASGMFPIHTIDGGCCEYQADWIEAFDNHVRNTIYEPETKFSLEKLLPKIRTAGDTRNHCDNTENSVVLNPSILEPGGWLSDVRELLTSDGEISVAPAEGDQPTALAASLIGEPGMISCSFGTSVVANMVGRSSGNNGGKNKISLAAVDRFNAVNGQPISMVWLRNGTTYLNRMVESYGGDFELLLKQAVDAPPDCGGLLALPFLDDEPGLGVKRGGTAMIVGFNNSASDNGNDGNHRAGNVIKAAMISVMFNLLLGTQQVEEQAEADENNDGSSTRKEIVLTGGLTKTPQTGQILANIFDRPVRLMEAADEGGAWGAALLAKYYDDCGASTVVPPSSDSWLTFLNTIEAKEQQTFHPETEHVAIYRKMLRKYKRLLLLQPQLNEVMNEP</sequence>
<evidence type="ECO:0000313" key="7">
    <source>
        <dbReference type="Proteomes" id="UP000291116"/>
    </source>
</evidence>
<accession>A0A448ZFV6</accession>
<keyword evidence="3" id="KW-0418">Kinase</keyword>
<dbReference type="Pfam" id="PF00370">
    <property type="entry name" value="FGGY_N"/>
    <property type="match status" value="1"/>
</dbReference>
<evidence type="ECO:0000259" key="5">
    <source>
        <dbReference type="Pfam" id="PF02782"/>
    </source>
</evidence>
<dbReference type="InterPro" id="IPR018484">
    <property type="entry name" value="FGGY_N"/>
</dbReference>
<protein>
    <recommendedName>
        <fullName evidence="8">Carbohydrate kinase FGGY C-terminal domain-containing protein</fullName>
    </recommendedName>
</protein>
<proteinExistence type="inferred from homology"/>
<dbReference type="InterPro" id="IPR018485">
    <property type="entry name" value="FGGY_C"/>
</dbReference>
<organism evidence="6 7">
    <name type="scientific">Pseudo-nitzschia multistriata</name>
    <dbReference type="NCBI Taxonomy" id="183589"/>
    <lineage>
        <taxon>Eukaryota</taxon>
        <taxon>Sar</taxon>
        <taxon>Stramenopiles</taxon>
        <taxon>Ochrophyta</taxon>
        <taxon>Bacillariophyta</taxon>
        <taxon>Bacillariophyceae</taxon>
        <taxon>Bacillariophycidae</taxon>
        <taxon>Bacillariales</taxon>
        <taxon>Bacillariaceae</taxon>
        <taxon>Pseudo-nitzschia</taxon>
    </lineage>
</organism>
<dbReference type="EMBL" id="CAACVS010000313">
    <property type="protein sequence ID" value="VEU40851.1"/>
    <property type="molecule type" value="Genomic_DNA"/>
</dbReference>
<reference evidence="6 7" key="1">
    <citation type="submission" date="2019-01" db="EMBL/GenBank/DDBJ databases">
        <authorList>
            <person name="Ferrante I. M."/>
        </authorList>
    </citation>
    <scope>NUCLEOTIDE SEQUENCE [LARGE SCALE GENOMIC DNA]</scope>
    <source>
        <strain evidence="6 7">B856</strain>
    </source>
</reference>
<keyword evidence="2" id="KW-0808">Transferase</keyword>
<dbReference type="Gene3D" id="3.30.420.40">
    <property type="match status" value="2"/>
</dbReference>
<evidence type="ECO:0000256" key="2">
    <source>
        <dbReference type="ARBA" id="ARBA00022679"/>
    </source>
</evidence>
<dbReference type="InterPro" id="IPR000577">
    <property type="entry name" value="Carb_kinase_FGGY"/>
</dbReference>
<evidence type="ECO:0008006" key="8">
    <source>
        <dbReference type="Google" id="ProtNLM"/>
    </source>
</evidence>
<dbReference type="Proteomes" id="UP000291116">
    <property type="component" value="Unassembled WGS sequence"/>
</dbReference>
<evidence type="ECO:0000256" key="3">
    <source>
        <dbReference type="ARBA" id="ARBA00022777"/>
    </source>
</evidence>
<dbReference type="PANTHER" id="PTHR43095">
    <property type="entry name" value="SUGAR KINASE"/>
    <property type="match status" value="1"/>
</dbReference>